<organism evidence="5 6">
    <name type="scientific">Actinoallomurus vinaceus</name>
    <dbReference type="NCBI Taxonomy" id="1080074"/>
    <lineage>
        <taxon>Bacteria</taxon>
        <taxon>Bacillati</taxon>
        <taxon>Actinomycetota</taxon>
        <taxon>Actinomycetes</taxon>
        <taxon>Streptosporangiales</taxon>
        <taxon>Thermomonosporaceae</taxon>
        <taxon>Actinoallomurus</taxon>
    </lineage>
</organism>
<protein>
    <submittedName>
        <fullName evidence="5">Anti-sigma U factor RsuA</fullName>
    </submittedName>
</protein>
<dbReference type="Proteomes" id="UP001501442">
    <property type="component" value="Unassembled WGS sequence"/>
</dbReference>
<keyword evidence="6" id="KW-1185">Reference proteome</keyword>
<evidence type="ECO:0000259" key="4">
    <source>
        <dbReference type="Pfam" id="PF13490"/>
    </source>
</evidence>
<proteinExistence type="predicted"/>
<gene>
    <name evidence="5" type="primary">rsuA_1</name>
    <name evidence="5" type="ORF">GCM10023196_043230</name>
</gene>
<name>A0ABP8UEB6_9ACTN</name>
<dbReference type="InterPro" id="IPR027383">
    <property type="entry name" value="Znf_put"/>
</dbReference>
<evidence type="ECO:0000313" key="5">
    <source>
        <dbReference type="EMBL" id="GAA4628129.1"/>
    </source>
</evidence>
<dbReference type="Pfam" id="PF13490">
    <property type="entry name" value="zf-HC2"/>
    <property type="match status" value="1"/>
</dbReference>
<evidence type="ECO:0000313" key="6">
    <source>
        <dbReference type="Proteomes" id="UP001501442"/>
    </source>
</evidence>
<evidence type="ECO:0000256" key="3">
    <source>
        <dbReference type="SAM" id="Phobius"/>
    </source>
</evidence>
<keyword evidence="1" id="KW-0805">Transcription regulation</keyword>
<keyword evidence="2" id="KW-0804">Transcription</keyword>
<accession>A0ABP8UEB6</accession>
<dbReference type="InterPro" id="IPR041916">
    <property type="entry name" value="Anti_sigma_zinc_sf"/>
</dbReference>
<dbReference type="EMBL" id="BAABHK010000005">
    <property type="protein sequence ID" value="GAA4628129.1"/>
    <property type="molecule type" value="Genomic_DNA"/>
</dbReference>
<evidence type="ECO:0000256" key="1">
    <source>
        <dbReference type="ARBA" id="ARBA00023015"/>
    </source>
</evidence>
<feature type="transmembrane region" description="Helical" evidence="3">
    <location>
        <begin position="116"/>
        <end position="140"/>
    </location>
</feature>
<keyword evidence="3" id="KW-0812">Transmembrane</keyword>
<dbReference type="RefSeq" id="WP_345432722.1">
    <property type="nucleotide sequence ID" value="NZ_BAABHK010000005.1"/>
</dbReference>
<dbReference type="Gene3D" id="1.10.10.1320">
    <property type="entry name" value="Anti-sigma factor, zinc-finger domain"/>
    <property type="match status" value="1"/>
</dbReference>
<reference evidence="6" key="1">
    <citation type="journal article" date="2019" name="Int. J. Syst. Evol. Microbiol.">
        <title>The Global Catalogue of Microorganisms (GCM) 10K type strain sequencing project: providing services to taxonomists for standard genome sequencing and annotation.</title>
        <authorList>
            <consortium name="The Broad Institute Genomics Platform"/>
            <consortium name="The Broad Institute Genome Sequencing Center for Infectious Disease"/>
            <person name="Wu L."/>
            <person name="Ma J."/>
        </authorList>
    </citation>
    <scope>NUCLEOTIDE SEQUENCE [LARGE SCALE GENOMIC DNA]</scope>
    <source>
        <strain evidence="6">JCM 17939</strain>
    </source>
</reference>
<keyword evidence="3" id="KW-1133">Transmembrane helix</keyword>
<keyword evidence="3" id="KW-0472">Membrane</keyword>
<evidence type="ECO:0000256" key="2">
    <source>
        <dbReference type="ARBA" id="ARBA00023163"/>
    </source>
</evidence>
<comment type="caution">
    <text evidence="5">The sequence shown here is derived from an EMBL/GenBank/DDBJ whole genome shotgun (WGS) entry which is preliminary data.</text>
</comment>
<sequence>MTERGEEAVPHTDVGAYALGLLEEDDRLAFEAHLAGCPDCSAEVADLSGMRELLTDLRLEPEAGLGTEGPVEIGHGAARLEDAAPGAARQDAPERSADVTSLLRRRRAAARRRRRGTAILSAAAGVALLAGGVTVGAAVAGHGGGMVMTHDHANMPADLLGWGETHSATSPRTGASGIVAMEKKAWGTHVALDLGNVKGPLTCRLVAVNRSGQRHVVTEWAVPPKGYGVLGSPDHLQVHGGTAVSREDLARFDVEVEGGGTLLSIPV</sequence>
<feature type="domain" description="Putative zinc-finger" evidence="4">
    <location>
        <begin position="14"/>
        <end position="40"/>
    </location>
</feature>